<dbReference type="Proteomes" id="UP001332243">
    <property type="component" value="Unassembled WGS sequence"/>
</dbReference>
<dbReference type="Gene3D" id="1.10.10.10">
    <property type="entry name" value="Winged helix-like DNA-binding domain superfamily/Winged helix DNA-binding domain"/>
    <property type="match status" value="1"/>
</dbReference>
<dbReference type="InterPro" id="IPR023187">
    <property type="entry name" value="Tscrpt_reg_MarR-type_CS"/>
</dbReference>
<dbReference type="PROSITE" id="PS01117">
    <property type="entry name" value="HTH_MARR_1"/>
    <property type="match status" value="1"/>
</dbReference>
<organism evidence="5 6">
    <name type="scientific">Plantactinospora sonchi</name>
    <dbReference type="NCBI Taxonomy" id="1544735"/>
    <lineage>
        <taxon>Bacteria</taxon>
        <taxon>Bacillati</taxon>
        <taxon>Actinomycetota</taxon>
        <taxon>Actinomycetes</taxon>
        <taxon>Micromonosporales</taxon>
        <taxon>Micromonosporaceae</taxon>
        <taxon>Plantactinospora</taxon>
    </lineage>
</organism>
<dbReference type="PANTHER" id="PTHR33164:SF103">
    <property type="entry name" value="REGULATORY PROTEIN MARR"/>
    <property type="match status" value="1"/>
</dbReference>
<keyword evidence="6" id="KW-1185">Reference proteome</keyword>
<evidence type="ECO:0000313" key="6">
    <source>
        <dbReference type="Proteomes" id="UP001332243"/>
    </source>
</evidence>
<gene>
    <name evidence="5" type="ORF">V1633_25535</name>
</gene>
<dbReference type="PANTHER" id="PTHR33164">
    <property type="entry name" value="TRANSCRIPTIONAL REGULATOR, MARR FAMILY"/>
    <property type="match status" value="1"/>
</dbReference>
<keyword evidence="3" id="KW-0804">Transcription</keyword>
<dbReference type="InterPro" id="IPR000835">
    <property type="entry name" value="HTH_MarR-typ"/>
</dbReference>
<feature type="domain" description="HTH marR-type" evidence="4">
    <location>
        <begin position="8"/>
        <end position="143"/>
    </location>
</feature>
<keyword evidence="2" id="KW-0238">DNA-binding</keyword>
<evidence type="ECO:0000259" key="4">
    <source>
        <dbReference type="PROSITE" id="PS50995"/>
    </source>
</evidence>
<proteinExistence type="predicted"/>
<dbReference type="InterPro" id="IPR036388">
    <property type="entry name" value="WH-like_DNA-bd_sf"/>
</dbReference>
<protein>
    <submittedName>
        <fullName evidence="5">MarR family transcriptional regulator</fullName>
    </submittedName>
</protein>
<evidence type="ECO:0000256" key="2">
    <source>
        <dbReference type="ARBA" id="ARBA00023125"/>
    </source>
</evidence>
<dbReference type="InterPro" id="IPR036390">
    <property type="entry name" value="WH_DNA-bd_sf"/>
</dbReference>
<evidence type="ECO:0000256" key="1">
    <source>
        <dbReference type="ARBA" id="ARBA00023015"/>
    </source>
</evidence>
<evidence type="ECO:0000256" key="3">
    <source>
        <dbReference type="ARBA" id="ARBA00023163"/>
    </source>
</evidence>
<dbReference type="Pfam" id="PF12802">
    <property type="entry name" value="MarR_2"/>
    <property type="match status" value="1"/>
</dbReference>
<reference evidence="5 6" key="1">
    <citation type="submission" date="2024-01" db="EMBL/GenBank/DDBJ databases">
        <title>Genome insights into Plantactinospora sonchi sp. nov.</title>
        <authorList>
            <person name="Wang L."/>
        </authorList>
    </citation>
    <scope>NUCLEOTIDE SEQUENCE [LARGE SCALE GENOMIC DNA]</scope>
    <source>
        <strain evidence="5 6">NEAU-QY2</strain>
    </source>
</reference>
<dbReference type="SUPFAM" id="SSF46785">
    <property type="entry name" value="Winged helix' DNA-binding domain"/>
    <property type="match status" value="1"/>
</dbReference>
<keyword evidence="1" id="KW-0805">Transcription regulation</keyword>
<name>A0ABU7RZA0_9ACTN</name>
<dbReference type="PROSITE" id="PS50995">
    <property type="entry name" value="HTH_MARR_2"/>
    <property type="match status" value="1"/>
</dbReference>
<dbReference type="InterPro" id="IPR039422">
    <property type="entry name" value="MarR/SlyA-like"/>
</dbReference>
<comment type="caution">
    <text evidence="5">The sequence shown here is derived from an EMBL/GenBank/DDBJ whole genome shotgun (WGS) entry which is preliminary data.</text>
</comment>
<dbReference type="RefSeq" id="WP_331216935.1">
    <property type="nucleotide sequence ID" value="NZ_JAZGQK010000023.1"/>
</dbReference>
<dbReference type="SMART" id="SM00347">
    <property type="entry name" value="HTH_MARR"/>
    <property type="match status" value="1"/>
</dbReference>
<accession>A0ABU7RZA0</accession>
<dbReference type="EMBL" id="JAZGQK010000023">
    <property type="protein sequence ID" value="MEE6261853.1"/>
    <property type="molecule type" value="Genomic_DNA"/>
</dbReference>
<sequence length="166" mass="18181">MEDEATAVAALGTGLAEVQRVLRRSMSRRLGRPPLPDAQVEVLRLVERRPGISVKEAAERLCTAANTVSTLVGDLVAAGLLDRERDPDNRRLVRLRLTPAAQDRIAAVTAERRDLLLRALDRLDEPARREIIQAAPHLRRLADLLVEQEPGHQLRSAERDGAGGAG</sequence>
<evidence type="ECO:0000313" key="5">
    <source>
        <dbReference type="EMBL" id="MEE6261853.1"/>
    </source>
</evidence>